<evidence type="ECO:0000313" key="3">
    <source>
        <dbReference type="Proteomes" id="UP000755104"/>
    </source>
</evidence>
<keyword evidence="1" id="KW-1133">Transmembrane helix</keyword>
<dbReference type="InterPro" id="IPR010718">
    <property type="entry name" value="DUF1294"/>
</dbReference>
<protein>
    <submittedName>
        <fullName evidence="2">DUF1294 domain-containing protein</fullName>
    </submittedName>
</protein>
<sequence>MSGMQSLGLAISYLIAINLATLLVLGLDKILAAKGGWRVPEAVLVLFVIFGGIGGAVAGRTLFRHRTRRSSFTARLWTGAVISLCCVGSLAAMSTSLVPPHPEEEPRSAVALAQAR</sequence>
<dbReference type="Proteomes" id="UP000755104">
    <property type="component" value="Unassembled WGS sequence"/>
</dbReference>
<dbReference type="Pfam" id="PF06961">
    <property type="entry name" value="DUF1294"/>
    <property type="match status" value="1"/>
</dbReference>
<dbReference type="EMBL" id="JAIGNO010000002">
    <property type="protein sequence ID" value="MBX7481932.1"/>
    <property type="molecule type" value="Genomic_DNA"/>
</dbReference>
<accession>A0ABS7JAC1</accession>
<feature type="transmembrane region" description="Helical" evidence="1">
    <location>
        <begin position="75"/>
        <end position="98"/>
    </location>
</feature>
<evidence type="ECO:0000256" key="1">
    <source>
        <dbReference type="SAM" id="Phobius"/>
    </source>
</evidence>
<reference evidence="2 3" key="1">
    <citation type="submission" date="2021-08" db="EMBL/GenBank/DDBJ databases">
        <title>Comparative Genomics Analysis of the Genus Qipengyuania Reveals Extensive Genetic Diversity and Metabolic Versatility, Including the Description of Fifteen Novel Species.</title>
        <authorList>
            <person name="Liu Y."/>
        </authorList>
    </citation>
    <scope>NUCLEOTIDE SEQUENCE [LARGE SCALE GENOMIC DNA]</scope>
    <source>
        <strain evidence="2 3">6D47A</strain>
    </source>
</reference>
<keyword evidence="1" id="KW-0812">Transmembrane</keyword>
<evidence type="ECO:0000313" key="2">
    <source>
        <dbReference type="EMBL" id="MBX7481932.1"/>
    </source>
</evidence>
<gene>
    <name evidence="2" type="ORF">K3174_05270</name>
</gene>
<organism evidence="2 3">
    <name type="scientific">Qipengyuania qiaonensis</name>
    <dbReference type="NCBI Taxonomy" id="2867240"/>
    <lineage>
        <taxon>Bacteria</taxon>
        <taxon>Pseudomonadati</taxon>
        <taxon>Pseudomonadota</taxon>
        <taxon>Alphaproteobacteria</taxon>
        <taxon>Sphingomonadales</taxon>
        <taxon>Erythrobacteraceae</taxon>
        <taxon>Qipengyuania</taxon>
    </lineage>
</organism>
<proteinExistence type="predicted"/>
<keyword evidence="3" id="KW-1185">Reference proteome</keyword>
<comment type="caution">
    <text evidence="2">The sequence shown here is derived from an EMBL/GenBank/DDBJ whole genome shotgun (WGS) entry which is preliminary data.</text>
</comment>
<feature type="transmembrane region" description="Helical" evidence="1">
    <location>
        <begin position="7"/>
        <end position="27"/>
    </location>
</feature>
<keyword evidence="1" id="KW-0472">Membrane</keyword>
<name>A0ABS7JAC1_9SPHN</name>
<feature type="transmembrane region" description="Helical" evidence="1">
    <location>
        <begin position="42"/>
        <end position="63"/>
    </location>
</feature>